<dbReference type="SUPFAM" id="SSF53067">
    <property type="entry name" value="Actin-like ATPase domain"/>
    <property type="match status" value="1"/>
</dbReference>
<dbReference type="PANTHER" id="PTHR34847">
    <property type="entry name" value="NODULATION PROTEIN U"/>
    <property type="match status" value="1"/>
</dbReference>
<dbReference type="InterPro" id="IPR003696">
    <property type="entry name" value="Carbtransf_dom"/>
</dbReference>
<dbReference type="Pfam" id="PF16861">
    <property type="entry name" value="Carbam_trans_C"/>
    <property type="match status" value="1"/>
</dbReference>
<dbReference type="CDD" id="cd24098">
    <property type="entry name" value="ASKHA_NBD_TobZ_N"/>
    <property type="match status" value="1"/>
</dbReference>
<proteinExistence type="inferred from homology"/>
<feature type="domain" description="Carbamoyltransferase C-terminal" evidence="3">
    <location>
        <begin position="395"/>
        <end position="563"/>
    </location>
</feature>
<sequence>MVSSRAEDGPVVLGMSCSHDASACLLRGGQVVAAIQLERLTRVKRDGRPYLNTRLAADYCLDAAGLTPDDVDLFAFNTQNLVPSQVGLNFPFADESFDLFDPVGERSVFVSHHLAHAFATFFSSPFDRSAVWVVDGSGGSVIGADDLLLRGPELAAYANTPMPVPRPPYHVESAYVFDRSGYRLVDRAMAASFHPMCGSSSLGETYAAVSQYVFGDWQEGGKLMGLAPYGDPARFGASLLTRDDDGVSRFGSVWKQDLRRANRRGGPMEYRDLAARVQADLEVALTERAARVLERTGEPDLAYAGGVALNSVANQRMVRESGVRRFYAMPASHDAGVSVGVAAAAHYLLTGETKRGQVPHDFLGRPYRPEEVEAALGERGGFLDVAGYAQRQVVERLAAGQVVGWFEGGSEFGPRALGHRSIMAAPFERETWEHLNRSIKYREEFRPYAPIVPVEVADRFFDMGPDPESPYMLRVVPVRPEWRDRLGAVTHVDGSARVQTVDRVRNPRWHALLTAFGERTGVPVLVNTSMNVRGEPIVETPAQAVDVLLATQMDALVIEDRVVAPVPPPSGADALEDCLPARAPGVELSAAVGEDGPAYRLTSRPRGGPGVELTSSAFLLLAHADGATPLRDLLKTHCPEAAQRAEALRVVRGLLADRLLLARGRSLADAPQ</sequence>
<dbReference type="InterPro" id="IPR038152">
    <property type="entry name" value="Carbam_trans_C_sf"/>
</dbReference>
<dbReference type="AlphaFoldDB" id="A0A927EX45"/>
<dbReference type="InterPro" id="IPR043129">
    <property type="entry name" value="ATPase_NBD"/>
</dbReference>
<feature type="domain" description="Carbamoyltransferase" evidence="2">
    <location>
        <begin position="13"/>
        <end position="81"/>
    </location>
</feature>
<dbReference type="PANTHER" id="PTHR34847:SF1">
    <property type="entry name" value="NODULATION PROTEIN U"/>
    <property type="match status" value="1"/>
</dbReference>
<dbReference type="Pfam" id="PF02543">
    <property type="entry name" value="Carbam_trans_N"/>
    <property type="match status" value="2"/>
</dbReference>
<keyword evidence="5" id="KW-1185">Reference proteome</keyword>
<organism evidence="4 5">
    <name type="scientific">Streptomyces chumphonensis</name>
    <dbReference type="NCBI Taxonomy" id="1214925"/>
    <lineage>
        <taxon>Bacteria</taxon>
        <taxon>Bacillati</taxon>
        <taxon>Actinomycetota</taxon>
        <taxon>Actinomycetes</taxon>
        <taxon>Kitasatosporales</taxon>
        <taxon>Streptomycetaceae</taxon>
        <taxon>Streptomyces</taxon>
    </lineage>
</organism>
<evidence type="ECO:0000313" key="4">
    <source>
        <dbReference type="EMBL" id="MBD3930612.1"/>
    </source>
</evidence>
<protein>
    <recommendedName>
        <fullName evidence="6">Carbamoyltransferase</fullName>
    </recommendedName>
</protein>
<name>A0A927EX45_9ACTN</name>
<comment type="similarity">
    <text evidence="1">Belongs to the NodU/CmcH family.</text>
</comment>
<evidence type="ECO:0000259" key="3">
    <source>
        <dbReference type="Pfam" id="PF16861"/>
    </source>
</evidence>
<dbReference type="EMBL" id="JACXYU010000001">
    <property type="protein sequence ID" value="MBD3930612.1"/>
    <property type="molecule type" value="Genomic_DNA"/>
</dbReference>
<dbReference type="GO" id="GO:0003824">
    <property type="term" value="F:catalytic activity"/>
    <property type="evidence" value="ECO:0007669"/>
    <property type="project" value="InterPro"/>
</dbReference>
<dbReference type="Proteomes" id="UP000632289">
    <property type="component" value="Unassembled WGS sequence"/>
</dbReference>
<dbReference type="Gene3D" id="3.90.870.20">
    <property type="entry name" value="Carbamoyltransferase, C-terminal domain"/>
    <property type="match status" value="1"/>
</dbReference>
<comment type="caution">
    <text evidence="4">The sequence shown here is derived from an EMBL/GenBank/DDBJ whole genome shotgun (WGS) entry which is preliminary data.</text>
</comment>
<feature type="domain" description="Carbamoyltransferase" evidence="2">
    <location>
        <begin position="109"/>
        <end position="342"/>
    </location>
</feature>
<dbReference type="Gene3D" id="3.30.420.40">
    <property type="match status" value="1"/>
</dbReference>
<dbReference type="InterPro" id="IPR051338">
    <property type="entry name" value="NodU/CmcH_Carbamoyltrnsfr"/>
</dbReference>
<dbReference type="RefSeq" id="WP_191207868.1">
    <property type="nucleotide sequence ID" value="NZ_BAABKL010000039.1"/>
</dbReference>
<accession>A0A927EX45</accession>
<evidence type="ECO:0008006" key="6">
    <source>
        <dbReference type="Google" id="ProtNLM"/>
    </source>
</evidence>
<gene>
    <name evidence="4" type="ORF">IF129_03355</name>
</gene>
<dbReference type="InterPro" id="IPR031730">
    <property type="entry name" value="Carbam_trans_C"/>
</dbReference>
<reference evidence="4" key="1">
    <citation type="submission" date="2020-09" db="EMBL/GenBank/DDBJ databases">
        <title>Secondary metabolite and genome analysis of marine Streptomyces chumphonensis KK1-2T.</title>
        <authorList>
            <person name="Phongsopitanun W."/>
            <person name="Kanchanasin P."/>
            <person name="Pittayakhajonwut P."/>
            <person name="Suwanborirux K."/>
            <person name="Tanasupawat S."/>
        </authorList>
    </citation>
    <scope>NUCLEOTIDE SEQUENCE</scope>
    <source>
        <strain evidence="4">KK1-2</strain>
    </source>
</reference>
<evidence type="ECO:0000259" key="2">
    <source>
        <dbReference type="Pfam" id="PF02543"/>
    </source>
</evidence>
<evidence type="ECO:0000313" key="5">
    <source>
        <dbReference type="Proteomes" id="UP000632289"/>
    </source>
</evidence>
<evidence type="ECO:0000256" key="1">
    <source>
        <dbReference type="ARBA" id="ARBA00006129"/>
    </source>
</evidence>